<dbReference type="InterPro" id="IPR036237">
    <property type="entry name" value="Xyl_isomerase-like_sf"/>
</dbReference>
<dbReference type="Proteomes" id="UP000246635">
    <property type="component" value="Unassembled WGS sequence"/>
</dbReference>
<evidence type="ECO:0008006" key="3">
    <source>
        <dbReference type="Google" id="ProtNLM"/>
    </source>
</evidence>
<comment type="caution">
    <text evidence="1">The sequence shown here is derived from an EMBL/GenBank/DDBJ whole genome shotgun (WGS) entry which is preliminary data.</text>
</comment>
<organism evidence="1 2">
    <name type="scientific">Paenibacillus cellulosilyticus</name>
    <dbReference type="NCBI Taxonomy" id="375489"/>
    <lineage>
        <taxon>Bacteria</taxon>
        <taxon>Bacillati</taxon>
        <taxon>Bacillota</taxon>
        <taxon>Bacilli</taxon>
        <taxon>Bacillales</taxon>
        <taxon>Paenibacillaceae</taxon>
        <taxon>Paenibacillus</taxon>
    </lineage>
</organism>
<reference evidence="1 2" key="1">
    <citation type="submission" date="2018-05" db="EMBL/GenBank/DDBJ databases">
        <title>Genomic Encyclopedia of Type Strains, Phase III (KMG-III): the genomes of soil and plant-associated and newly described type strains.</title>
        <authorList>
            <person name="Whitman W."/>
        </authorList>
    </citation>
    <scope>NUCLEOTIDE SEQUENCE [LARGE SCALE GENOMIC DNA]</scope>
    <source>
        <strain evidence="1 2">CECT 5696</strain>
    </source>
</reference>
<proteinExistence type="predicted"/>
<accession>A0A2V2YEH3</accession>
<protein>
    <recommendedName>
        <fullName evidence="3">Xylose isomerase-like TIM barrel protein</fullName>
    </recommendedName>
</protein>
<sequence>MGQEHNVKRSVSLYSFQEEYLYKKMTLEDCIAATSKMGAKGVEIIGDQMIHGSPFPEESFYEKWHGWMNTYHLEPACNDIFINTSLYKNRKLTDAECIEMMINELKHANKLGCKVVRLVSKSPYEIISRCLPYAEKYDVAMALSIV</sequence>
<dbReference type="OrthoDB" id="9779184at2"/>
<keyword evidence="2" id="KW-1185">Reference proteome</keyword>
<dbReference type="Gene3D" id="3.20.20.150">
    <property type="entry name" value="Divalent-metal-dependent TIM barrel enzymes"/>
    <property type="match status" value="1"/>
</dbReference>
<name>A0A2V2YEH3_9BACL</name>
<dbReference type="AlphaFoldDB" id="A0A2V2YEH3"/>
<evidence type="ECO:0000313" key="2">
    <source>
        <dbReference type="Proteomes" id="UP000246635"/>
    </source>
</evidence>
<gene>
    <name evidence="1" type="ORF">DFQ01_1412</name>
</gene>
<dbReference type="RefSeq" id="WP_110047345.1">
    <property type="nucleotide sequence ID" value="NZ_CP054612.1"/>
</dbReference>
<evidence type="ECO:0000313" key="1">
    <source>
        <dbReference type="EMBL" id="PWV90589.1"/>
    </source>
</evidence>
<dbReference type="SUPFAM" id="SSF51658">
    <property type="entry name" value="Xylose isomerase-like"/>
    <property type="match status" value="1"/>
</dbReference>
<dbReference type="EMBL" id="QGTQ01000041">
    <property type="protein sequence ID" value="PWV90589.1"/>
    <property type="molecule type" value="Genomic_DNA"/>
</dbReference>